<gene>
    <name evidence="3" type="ORF">SAMN04488042_104222</name>
</gene>
<evidence type="ECO:0000313" key="4">
    <source>
        <dbReference type="Proteomes" id="UP000199144"/>
    </source>
</evidence>
<dbReference type="Gene3D" id="3.40.50.1820">
    <property type="entry name" value="alpha/beta hydrolase"/>
    <property type="match status" value="1"/>
</dbReference>
<evidence type="ECO:0000259" key="2">
    <source>
        <dbReference type="Pfam" id="PF20434"/>
    </source>
</evidence>
<dbReference type="InterPro" id="IPR049492">
    <property type="entry name" value="BD-FAE-like_dom"/>
</dbReference>
<dbReference type="RefSeq" id="WP_093094098.1">
    <property type="nucleotide sequence ID" value="NZ_FOTQ01000004.1"/>
</dbReference>
<dbReference type="SUPFAM" id="SSF53474">
    <property type="entry name" value="alpha/beta-Hydrolases"/>
    <property type="match status" value="1"/>
</dbReference>
<dbReference type="GO" id="GO:0016787">
    <property type="term" value="F:hydrolase activity"/>
    <property type="evidence" value="ECO:0007669"/>
    <property type="project" value="UniProtKB-KW"/>
</dbReference>
<dbReference type="Proteomes" id="UP000199144">
    <property type="component" value="Unassembled WGS sequence"/>
</dbReference>
<dbReference type="PANTHER" id="PTHR48081">
    <property type="entry name" value="AB HYDROLASE SUPERFAMILY PROTEIN C4A8.06C"/>
    <property type="match status" value="1"/>
</dbReference>
<keyword evidence="1 3" id="KW-0378">Hydrolase</keyword>
<evidence type="ECO:0000256" key="1">
    <source>
        <dbReference type="ARBA" id="ARBA00022801"/>
    </source>
</evidence>
<reference evidence="3 4" key="1">
    <citation type="submission" date="2016-10" db="EMBL/GenBank/DDBJ databases">
        <authorList>
            <person name="de Groot N.N."/>
        </authorList>
    </citation>
    <scope>NUCLEOTIDE SEQUENCE [LARGE SCALE GENOMIC DNA]</scope>
    <source>
        <strain evidence="3 4">DSM 15283</strain>
    </source>
</reference>
<keyword evidence="4" id="KW-1185">Reference proteome</keyword>
<dbReference type="EMBL" id="FOTQ01000004">
    <property type="protein sequence ID" value="SFM15548.1"/>
    <property type="molecule type" value="Genomic_DNA"/>
</dbReference>
<sequence length="267" mass="28283">MRLTRDILYAERPGQPLALDLYQPDGPASGMVIQAHGGGFFKGDRHGPRVKILAERLCDLGLALASIDYRLGTGPDAFSDLDQRAIQHNRRRALKGGVKIAKRMLGPAFEAARQDLGAAIDFLRANRNSFEIDSDKIAVFGVSAGGIAGLALAYPPDNLPAAAKPNAVIALGAALAHPWAVTPNGPPVLMLHSQQDRIIAPEIAELARSAAENHGASLTLLTCPRRGHNAPMQALLQDDAPDGTPYWDHMMPLFSSAGMISPSPAGA</sequence>
<dbReference type="STRING" id="254406.SAMN04488042_104222"/>
<proteinExistence type="predicted"/>
<name>A0A1I4NJ52_9RHOB</name>
<feature type="domain" description="BD-FAE-like" evidence="2">
    <location>
        <begin position="109"/>
        <end position="147"/>
    </location>
</feature>
<evidence type="ECO:0000313" key="3">
    <source>
        <dbReference type="EMBL" id="SFM15548.1"/>
    </source>
</evidence>
<protein>
    <submittedName>
        <fullName evidence="3">Alpha/beta hydrolase family protein</fullName>
    </submittedName>
</protein>
<dbReference type="OrthoDB" id="7821637at2"/>
<dbReference type="InterPro" id="IPR050300">
    <property type="entry name" value="GDXG_lipolytic_enzyme"/>
</dbReference>
<accession>A0A1I4NJ52</accession>
<organism evidence="3 4">
    <name type="scientific">Shimia aestuarii</name>
    <dbReference type="NCBI Taxonomy" id="254406"/>
    <lineage>
        <taxon>Bacteria</taxon>
        <taxon>Pseudomonadati</taxon>
        <taxon>Pseudomonadota</taxon>
        <taxon>Alphaproteobacteria</taxon>
        <taxon>Rhodobacterales</taxon>
        <taxon>Roseobacteraceae</taxon>
    </lineage>
</organism>
<dbReference type="Pfam" id="PF20434">
    <property type="entry name" value="BD-FAE"/>
    <property type="match status" value="1"/>
</dbReference>
<dbReference type="AlphaFoldDB" id="A0A1I4NJ52"/>
<dbReference type="InterPro" id="IPR029058">
    <property type="entry name" value="AB_hydrolase_fold"/>
</dbReference>